<keyword evidence="5" id="KW-1185">Reference proteome</keyword>
<evidence type="ECO:0000313" key="5">
    <source>
        <dbReference type="Proteomes" id="UP001642484"/>
    </source>
</evidence>
<dbReference type="InterPro" id="IPR036388">
    <property type="entry name" value="WH-like_DNA-bd_sf"/>
</dbReference>
<dbReference type="EMBL" id="CAXAMN010025583">
    <property type="protein sequence ID" value="CAK9096207.1"/>
    <property type="molecule type" value="Genomic_DNA"/>
</dbReference>
<sequence length="491" mass="52821">MPCQMLGATKGEWEERVELAASFLTHPTARRSEWAVQKQFLLAKGFSEDEVQEAHLLHLTGRAPQWPLTPKAVDWPLAEPAPLQAESGEALEGEQSSSTSSSSSSSDSSSSDDAEGDDEDEEDEGAAAVEDIEDMDETMPIWALRAPPPTAQGEDPDNLTIASLRTPPPAQREDVEHIDDNMPVWALQRARKAPPPAAQHGPKDPDNLPIASLRAPPPAAAQRKERPQDISSSSSTSSSSSSTAGGEAEAPPAAAGTAGTPRGTGEGGLAPVAAARTAKPVAVAPERDTQGVLFRSDAELWPPEMEAKPLLRSQRRKLRRVTREVRKSYQECQEDMKELKGRISGYRRACTGKSELSDALTTLEGEARRLETCWRELVADTISQWSLAPRATSATLHGVRPQVVRGQRWYAACVEGAGRRILGPLRPKAQDAVEDHLKMSSGPPNTAAAAAPPPRAADRSVAEDADPSAGEKKQAPPVRKRLRLARHVDLT</sequence>
<evidence type="ECO:0000259" key="3">
    <source>
        <dbReference type="Pfam" id="PF04695"/>
    </source>
</evidence>
<gene>
    <name evidence="4" type="ORF">CCMP2556_LOCUS45751</name>
</gene>
<proteinExistence type="predicted"/>
<reference evidence="4 5" key="1">
    <citation type="submission" date="2024-02" db="EMBL/GenBank/DDBJ databases">
        <authorList>
            <person name="Chen Y."/>
            <person name="Shah S."/>
            <person name="Dougan E. K."/>
            <person name="Thang M."/>
            <person name="Chan C."/>
        </authorList>
    </citation>
    <scope>NUCLEOTIDE SEQUENCE [LARGE SCALE GENOMIC DNA]</scope>
</reference>
<evidence type="ECO:0000256" key="2">
    <source>
        <dbReference type="SAM" id="MobiDB-lite"/>
    </source>
</evidence>
<feature type="compositionally biased region" description="Basic and acidic residues" evidence="2">
    <location>
        <begin position="171"/>
        <end position="180"/>
    </location>
</feature>
<feature type="domain" description="Peroxisome membrane anchor protein Pex14p N-terminal" evidence="3">
    <location>
        <begin position="14"/>
        <end position="54"/>
    </location>
</feature>
<dbReference type="InterPro" id="IPR006785">
    <property type="entry name" value="Pex14_N"/>
</dbReference>
<feature type="compositionally biased region" description="Acidic residues" evidence="2">
    <location>
        <begin position="110"/>
        <end position="137"/>
    </location>
</feature>
<feature type="compositionally biased region" description="Low complexity" evidence="2">
    <location>
        <begin position="93"/>
        <end position="109"/>
    </location>
</feature>
<name>A0ABP0R6L6_9DINO</name>
<feature type="region of interest" description="Disordered" evidence="2">
    <location>
        <begin position="78"/>
        <end position="273"/>
    </location>
</feature>
<feature type="region of interest" description="Disordered" evidence="2">
    <location>
        <begin position="436"/>
        <end position="491"/>
    </location>
</feature>
<evidence type="ECO:0000256" key="1">
    <source>
        <dbReference type="SAM" id="Coils"/>
    </source>
</evidence>
<dbReference type="Pfam" id="PF04695">
    <property type="entry name" value="Pex14_N"/>
    <property type="match status" value="1"/>
</dbReference>
<protein>
    <recommendedName>
        <fullName evidence="3">Peroxisome membrane anchor protein Pex14p N-terminal domain-containing protein</fullName>
    </recommendedName>
</protein>
<dbReference type="Proteomes" id="UP001642484">
    <property type="component" value="Unassembled WGS sequence"/>
</dbReference>
<accession>A0ABP0R6L6</accession>
<feature type="compositionally biased region" description="Low complexity" evidence="2">
    <location>
        <begin position="231"/>
        <end position="261"/>
    </location>
</feature>
<organism evidence="4 5">
    <name type="scientific">Durusdinium trenchii</name>
    <dbReference type="NCBI Taxonomy" id="1381693"/>
    <lineage>
        <taxon>Eukaryota</taxon>
        <taxon>Sar</taxon>
        <taxon>Alveolata</taxon>
        <taxon>Dinophyceae</taxon>
        <taxon>Suessiales</taxon>
        <taxon>Symbiodiniaceae</taxon>
        <taxon>Durusdinium</taxon>
    </lineage>
</organism>
<evidence type="ECO:0000313" key="4">
    <source>
        <dbReference type="EMBL" id="CAK9096207.1"/>
    </source>
</evidence>
<comment type="caution">
    <text evidence="4">The sequence shown here is derived from an EMBL/GenBank/DDBJ whole genome shotgun (WGS) entry which is preliminary data.</text>
</comment>
<feature type="coiled-coil region" evidence="1">
    <location>
        <begin position="311"/>
        <end position="349"/>
    </location>
</feature>
<keyword evidence="1" id="KW-0175">Coiled coil</keyword>
<dbReference type="Gene3D" id="1.10.10.10">
    <property type="entry name" value="Winged helix-like DNA-binding domain superfamily/Winged helix DNA-binding domain"/>
    <property type="match status" value="1"/>
</dbReference>